<dbReference type="InterPro" id="IPR051393">
    <property type="entry name" value="ABC_transporter_permease"/>
</dbReference>
<dbReference type="PROSITE" id="PS50928">
    <property type="entry name" value="ABC_TM1"/>
    <property type="match status" value="1"/>
</dbReference>
<reference evidence="9" key="1">
    <citation type="submission" date="2021-10" db="EMBL/GenBank/DDBJ databases">
        <title>Anaerobic single-cell dispensing facilitates the cultivation of human gut bacteria.</title>
        <authorList>
            <person name="Afrizal A."/>
        </authorList>
    </citation>
    <scope>NUCLEOTIDE SEQUENCE</scope>
    <source>
        <strain evidence="9">CLA-AA-H250</strain>
    </source>
</reference>
<feature type="transmembrane region" description="Helical" evidence="7">
    <location>
        <begin position="100"/>
        <end position="121"/>
    </location>
</feature>
<feature type="transmembrane region" description="Helical" evidence="7">
    <location>
        <begin position="146"/>
        <end position="172"/>
    </location>
</feature>
<dbReference type="GO" id="GO:0005886">
    <property type="term" value="C:plasma membrane"/>
    <property type="evidence" value="ECO:0007669"/>
    <property type="project" value="UniProtKB-SubCell"/>
</dbReference>
<comment type="subcellular location">
    <subcellularLocation>
        <location evidence="1 7">Cell membrane</location>
        <topology evidence="1 7">Multi-pass membrane protein</topology>
    </subcellularLocation>
</comment>
<evidence type="ECO:0000313" key="9">
    <source>
        <dbReference type="EMBL" id="MCC2136376.1"/>
    </source>
</evidence>
<dbReference type="Proteomes" id="UP001199424">
    <property type="component" value="Unassembled WGS sequence"/>
</dbReference>
<keyword evidence="5 7" id="KW-1133">Transmembrane helix</keyword>
<keyword evidence="2 7" id="KW-0813">Transport</keyword>
<evidence type="ECO:0000256" key="5">
    <source>
        <dbReference type="ARBA" id="ARBA00022989"/>
    </source>
</evidence>
<dbReference type="SUPFAM" id="SSF161098">
    <property type="entry name" value="MetI-like"/>
    <property type="match status" value="1"/>
</dbReference>
<comment type="caution">
    <text evidence="9">The sequence shown here is derived from an EMBL/GenBank/DDBJ whole genome shotgun (WGS) entry which is preliminary data.</text>
</comment>
<keyword evidence="6 7" id="KW-0472">Membrane</keyword>
<proteinExistence type="inferred from homology"/>
<feature type="transmembrane region" description="Helical" evidence="7">
    <location>
        <begin position="256"/>
        <end position="276"/>
    </location>
</feature>
<dbReference type="PROSITE" id="PS51257">
    <property type="entry name" value="PROKAR_LIPOPROTEIN"/>
    <property type="match status" value="1"/>
</dbReference>
<keyword evidence="10" id="KW-1185">Reference proteome</keyword>
<dbReference type="GO" id="GO:0055085">
    <property type="term" value="P:transmembrane transport"/>
    <property type="evidence" value="ECO:0007669"/>
    <property type="project" value="InterPro"/>
</dbReference>
<evidence type="ECO:0000256" key="7">
    <source>
        <dbReference type="RuleBase" id="RU363032"/>
    </source>
</evidence>
<dbReference type="PANTHER" id="PTHR30193:SF37">
    <property type="entry name" value="INNER MEMBRANE ABC TRANSPORTER PERMEASE PROTEIN YCJO"/>
    <property type="match status" value="1"/>
</dbReference>
<protein>
    <submittedName>
        <fullName evidence="9">Sugar ABC transporter permease</fullName>
    </submittedName>
</protein>
<dbReference type="Gene3D" id="1.10.3720.10">
    <property type="entry name" value="MetI-like"/>
    <property type="match status" value="1"/>
</dbReference>
<name>A0AAE3AJF7_9FIRM</name>
<evidence type="ECO:0000256" key="1">
    <source>
        <dbReference type="ARBA" id="ARBA00004651"/>
    </source>
</evidence>
<feature type="transmembrane region" description="Helical" evidence="7">
    <location>
        <begin position="201"/>
        <end position="217"/>
    </location>
</feature>
<evidence type="ECO:0000256" key="6">
    <source>
        <dbReference type="ARBA" id="ARBA00023136"/>
    </source>
</evidence>
<dbReference type="CDD" id="cd06261">
    <property type="entry name" value="TM_PBP2"/>
    <property type="match status" value="1"/>
</dbReference>
<sequence>MRKAFHGYILIAPVMIGCLVFTLIPFGIVLRYSFTQGYGAAGMFVGMEHYTKMFQNDLFRLAFFNTMKFLAIGLPLIMLLSYLLALLMQKQAGKHKLLKSVFLFPYIMPVAGTVLLIDLLFGEKGAVNGLFAALNLPIVEWLNGKYAFWVMILMYLWKNTGYSVILLLAGLVTVPAEQYESADLDGASAFQKFRYITTPQMWYSVFFALIFSVINAFKCFREIFLIGGEHPVDELYMLQHFINNCFSNLNYQKLSVASVLLLIVIIVFFGLFYAFVSRKEAFRE</sequence>
<evidence type="ECO:0000256" key="4">
    <source>
        <dbReference type="ARBA" id="ARBA00022692"/>
    </source>
</evidence>
<feature type="transmembrane region" description="Helical" evidence="7">
    <location>
        <begin position="69"/>
        <end position="88"/>
    </location>
</feature>
<comment type="similarity">
    <text evidence="7">Belongs to the binding-protein-dependent transport system permease family.</text>
</comment>
<evidence type="ECO:0000313" key="10">
    <source>
        <dbReference type="Proteomes" id="UP001199424"/>
    </source>
</evidence>
<dbReference type="EMBL" id="JAJEQC010000004">
    <property type="protein sequence ID" value="MCC2136376.1"/>
    <property type="molecule type" value="Genomic_DNA"/>
</dbReference>
<gene>
    <name evidence="9" type="ORF">LKD31_05030</name>
</gene>
<evidence type="ECO:0000256" key="2">
    <source>
        <dbReference type="ARBA" id="ARBA00022448"/>
    </source>
</evidence>
<keyword evidence="3" id="KW-1003">Cell membrane</keyword>
<accession>A0AAE3AJF7</accession>
<evidence type="ECO:0000256" key="3">
    <source>
        <dbReference type="ARBA" id="ARBA00022475"/>
    </source>
</evidence>
<organism evidence="9 10">
    <name type="scientific">Hominenteromicrobium mulieris</name>
    <dbReference type="NCBI Taxonomy" id="2885357"/>
    <lineage>
        <taxon>Bacteria</taxon>
        <taxon>Bacillati</taxon>
        <taxon>Bacillota</taxon>
        <taxon>Clostridia</taxon>
        <taxon>Eubacteriales</taxon>
        <taxon>Oscillospiraceae</taxon>
        <taxon>Hominenteromicrobium</taxon>
    </lineage>
</organism>
<dbReference type="InterPro" id="IPR035906">
    <property type="entry name" value="MetI-like_sf"/>
</dbReference>
<keyword evidence="4 7" id="KW-0812">Transmembrane</keyword>
<dbReference type="RefSeq" id="WP_308448879.1">
    <property type="nucleotide sequence ID" value="NZ_JAJEQC010000004.1"/>
</dbReference>
<feature type="domain" description="ABC transmembrane type-1" evidence="8">
    <location>
        <begin position="63"/>
        <end position="272"/>
    </location>
</feature>
<feature type="transmembrane region" description="Helical" evidence="7">
    <location>
        <begin position="7"/>
        <end position="28"/>
    </location>
</feature>
<dbReference type="AlphaFoldDB" id="A0AAE3AJF7"/>
<dbReference type="InterPro" id="IPR000515">
    <property type="entry name" value="MetI-like"/>
</dbReference>
<dbReference type="Pfam" id="PF00528">
    <property type="entry name" value="BPD_transp_1"/>
    <property type="match status" value="1"/>
</dbReference>
<dbReference type="PANTHER" id="PTHR30193">
    <property type="entry name" value="ABC TRANSPORTER PERMEASE PROTEIN"/>
    <property type="match status" value="1"/>
</dbReference>
<evidence type="ECO:0000259" key="8">
    <source>
        <dbReference type="PROSITE" id="PS50928"/>
    </source>
</evidence>